<comment type="similarity">
    <text evidence="1 7">Belongs to the Lgt family.</text>
</comment>
<dbReference type="NCBIfam" id="TIGR00544">
    <property type="entry name" value="lgt"/>
    <property type="match status" value="1"/>
</dbReference>
<dbReference type="PANTHER" id="PTHR30589:SF0">
    <property type="entry name" value="PHOSPHATIDYLGLYCEROL--PROLIPOPROTEIN DIACYLGLYCERYL TRANSFERASE"/>
    <property type="match status" value="1"/>
</dbReference>
<reference evidence="8" key="1">
    <citation type="submission" date="2020-10" db="EMBL/GenBank/DDBJ databases">
        <authorList>
            <person name="Gilroy R."/>
        </authorList>
    </citation>
    <scope>NUCLEOTIDE SEQUENCE</scope>
    <source>
        <strain evidence="8">11300</strain>
    </source>
</reference>
<feature type="transmembrane region" description="Helical" evidence="7">
    <location>
        <begin position="16"/>
        <end position="36"/>
    </location>
</feature>
<dbReference type="EMBL" id="DVMO01000145">
    <property type="protein sequence ID" value="HIU28537.1"/>
    <property type="molecule type" value="Genomic_DNA"/>
</dbReference>
<evidence type="ECO:0000256" key="5">
    <source>
        <dbReference type="ARBA" id="ARBA00022989"/>
    </source>
</evidence>
<dbReference type="Pfam" id="PF01790">
    <property type="entry name" value="LGT"/>
    <property type="match status" value="1"/>
</dbReference>
<comment type="catalytic activity">
    <reaction evidence="7">
        <text>L-cysteinyl-[prolipoprotein] + a 1,2-diacyl-sn-glycero-3-phospho-(1'-sn-glycerol) = an S-1,2-diacyl-sn-glyceryl-L-cysteinyl-[prolipoprotein] + sn-glycerol 1-phosphate + H(+)</text>
        <dbReference type="Rhea" id="RHEA:56712"/>
        <dbReference type="Rhea" id="RHEA-COMP:14679"/>
        <dbReference type="Rhea" id="RHEA-COMP:14680"/>
        <dbReference type="ChEBI" id="CHEBI:15378"/>
        <dbReference type="ChEBI" id="CHEBI:29950"/>
        <dbReference type="ChEBI" id="CHEBI:57685"/>
        <dbReference type="ChEBI" id="CHEBI:64716"/>
        <dbReference type="ChEBI" id="CHEBI:140658"/>
        <dbReference type="EC" id="2.5.1.145"/>
    </reaction>
</comment>
<dbReference type="GO" id="GO:0042158">
    <property type="term" value="P:lipoprotein biosynthetic process"/>
    <property type="evidence" value="ECO:0007669"/>
    <property type="project" value="UniProtKB-UniRule"/>
</dbReference>
<feature type="transmembrane region" description="Helical" evidence="7">
    <location>
        <begin position="48"/>
        <end position="70"/>
    </location>
</feature>
<name>A0A9D1L9T0_9FIRM</name>
<feature type="transmembrane region" description="Helical" evidence="7">
    <location>
        <begin position="114"/>
        <end position="132"/>
    </location>
</feature>
<evidence type="ECO:0000256" key="3">
    <source>
        <dbReference type="ARBA" id="ARBA00022679"/>
    </source>
</evidence>
<keyword evidence="6 7" id="KW-0472">Membrane</keyword>
<organism evidence="8 9">
    <name type="scientific">Candidatus Fimisoma avicola</name>
    <dbReference type="NCBI Taxonomy" id="2840826"/>
    <lineage>
        <taxon>Bacteria</taxon>
        <taxon>Bacillati</taxon>
        <taxon>Bacillota</taxon>
        <taxon>Clostridia</taxon>
        <taxon>Eubacteriales</taxon>
        <taxon>Candidatus Fimisoma</taxon>
    </lineage>
</organism>
<dbReference type="AlphaFoldDB" id="A0A9D1L9T0"/>
<feature type="transmembrane region" description="Helical" evidence="7">
    <location>
        <begin position="188"/>
        <end position="207"/>
    </location>
</feature>
<dbReference type="Proteomes" id="UP000824091">
    <property type="component" value="Unassembled WGS sequence"/>
</dbReference>
<feature type="transmembrane region" description="Helical" evidence="7">
    <location>
        <begin position="164"/>
        <end position="181"/>
    </location>
</feature>
<keyword evidence="2 7" id="KW-1003">Cell membrane</keyword>
<keyword evidence="5 7" id="KW-1133">Transmembrane helix</keyword>
<accession>A0A9D1L9T0</accession>
<keyword evidence="3 7" id="KW-0808">Transferase</keyword>
<evidence type="ECO:0000256" key="7">
    <source>
        <dbReference type="HAMAP-Rule" id="MF_01147"/>
    </source>
</evidence>
<dbReference type="PROSITE" id="PS01311">
    <property type="entry name" value="LGT"/>
    <property type="match status" value="1"/>
</dbReference>
<comment type="caution">
    <text evidence="8">The sequence shown here is derived from an EMBL/GenBank/DDBJ whole genome shotgun (WGS) entry which is preliminary data.</text>
</comment>
<evidence type="ECO:0000256" key="4">
    <source>
        <dbReference type="ARBA" id="ARBA00022692"/>
    </source>
</evidence>
<comment type="function">
    <text evidence="7">Catalyzes the transfer of the diacylglyceryl group from phosphatidylglycerol to the sulfhydryl group of the N-terminal cysteine of a prolipoprotein, the first step in the formation of mature lipoproteins.</text>
</comment>
<gene>
    <name evidence="7" type="primary">lgt</name>
    <name evidence="8" type="ORF">IAD16_09220</name>
</gene>
<evidence type="ECO:0000256" key="6">
    <source>
        <dbReference type="ARBA" id="ARBA00023136"/>
    </source>
</evidence>
<evidence type="ECO:0000256" key="1">
    <source>
        <dbReference type="ARBA" id="ARBA00007150"/>
    </source>
</evidence>
<sequence>MVAPDPIAFSIFGIDIMWYGVLIGTGFLLAVAITYIRAPKFGIDQDFILTITIAVIPSAIIGARLYYVIFTWDMYKDDLMKIFDIRSGGLAIHGGLILSFIVAYFLCRKHGVSFLNGTDLVAPVIPLAQAIGRWGNFFNEEAHGGPTDLPWAQIIDGVGYHPTFLYESVWCFLLFIFLMYFSSRRRTFYGQIICLYGILYSVERFFVEGLRTDSLMIGPLRQAQVISLVIIAGCIALYFYLRKTKQIKNRL</sequence>
<dbReference type="GO" id="GO:0005886">
    <property type="term" value="C:plasma membrane"/>
    <property type="evidence" value="ECO:0007669"/>
    <property type="project" value="UniProtKB-SubCell"/>
</dbReference>
<keyword evidence="8" id="KW-0328">Glycosyltransferase</keyword>
<feature type="transmembrane region" description="Helical" evidence="7">
    <location>
        <begin position="222"/>
        <end position="241"/>
    </location>
</feature>
<proteinExistence type="inferred from homology"/>
<dbReference type="EC" id="2.5.1.145" evidence="7"/>
<reference evidence="8" key="2">
    <citation type="journal article" date="2021" name="PeerJ">
        <title>Extensive microbial diversity within the chicken gut microbiome revealed by metagenomics and culture.</title>
        <authorList>
            <person name="Gilroy R."/>
            <person name="Ravi A."/>
            <person name="Getino M."/>
            <person name="Pursley I."/>
            <person name="Horton D.L."/>
            <person name="Alikhan N.F."/>
            <person name="Baker D."/>
            <person name="Gharbi K."/>
            <person name="Hall N."/>
            <person name="Watson M."/>
            <person name="Adriaenssens E.M."/>
            <person name="Foster-Nyarko E."/>
            <person name="Jarju S."/>
            <person name="Secka A."/>
            <person name="Antonio M."/>
            <person name="Oren A."/>
            <person name="Chaudhuri R.R."/>
            <person name="La Ragione R."/>
            <person name="Hildebrand F."/>
            <person name="Pallen M.J."/>
        </authorList>
    </citation>
    <scope>NUCLEOTIDE SEQUENCE</scope>
    <source>
        <strain evidence="8">11300</strain>
    </source>
</reference>
<comment type="pathway">
    <text evidence="7">Protein modification; lipoprotein biosynthesis (diacylglyceryl transfer).</text>
</comment>
<dbReference type="HAMAP" id="MF_01147">
    <property type="entry name" value="Lgt"/>
    <property type="match status" value="1"/>
</dbReference>
<dbReference type="GO" id="GO:0008961">
    <property type="term" value="F:phosphatidylglycerol-prolipoprotein diacylglyceryl transferase activity"/>
    <property type="evidence" value="ECO:0007669"/>
    <property type="project" value="UniProtKB-UniRule"/>
</dbReference>
<feature type="binding site" evidence="7">
    <location>
        <position position="133"/>
    </location>
    <ligand>
        <name>a 1,2-diacyl-sn-glycero-3-phospho-(1'-sn-glycerol)</name>
        <dbReference type="ChEBI" id="CHEBI:64716"/>
    </ligand>
</feature>
<comment type="subcellular location">
    <subcellularLocation>
        <location evidence="7">Cell membrane</location>
        <topology evidence="7">Multi-pass membrane protein</topology>
    </subcellularLocation>
</comment>
<evidence type="ECO:0000313" key="9">
    <source>
        <dbReference type="Proteomes" id="UP000824091"/>
    </source>
</evidence>
<protein>
    <recommendedName>
        <fullName evidence="7">Phosphatidylglycerol--prolipoprotein diacylglyceryl transferase</fullName>
        <ecNumber evidence="7">2.5.1.145</ecNumber>
    </recommendedName>
</protein>
<dbReference type="InterPro" id="IPR001640">
    <property type="entry name" value="Lgt"/>
</dbReference>
<keyword evidence="4 7" id="KW-0812">Transmembrane</keyword>
<evidence type="ECO:0000256" key="2">
    <source>
        <dbReference type="ARBA" id="ARBA00022475"/>
    </source>
</evidence>
<feature type="transmembrane region" description="Helical" evidence="7">
    <location>
        <begin position="90"/>
        <end position="107"/>
    </location>
</feature>
<evidence type="ECO:0000313" key="8">
    <source>
        <dbReference type="EMBL" id="HIU28537.1"/>
    </source>
</evidence>
<dbReference type="PANTHER" id="PTHR30589">
    <property type="entry name" value="PROLIPOPROTEIN DIACYLGLYCERYL TRANSFERASE"/>
    <property type="match status" value="1"/>
</dbReference>